<dbReference type="EMBL" id="JAUTXT010000069">
    <property type="protein sequence ID" value="KAK3669876.1"/>
    <property type="molecule type" value="Genomic_DNA"/>
</dbReference>
<accession>A0AAE0WF52</accession>
<evidence type="ECO:0000313" key="3">
    <source>
        <dbReference type="Proteomes" id="UP001274830"/>
    </source>
</evidence>
<reference evidence="2" key="1">
    <citation type="submission" date="2023-07" db="EMBL/GenBank/DDBJ databases">
        <title>Black Yeasts Isolated from many extreme environments.</title>
        <authorList>
            <person name="Coleine C."/>
            <person name="Stajich J.E."/>
            <person name="Selbmann L."/>
        </authorList>
    </citation>
    <scope>NUCLEOTIDE SEQUENCE</scope>
    <source>
        <strain evidence="2">CCFEE 5485</strain>
    </source>
</reference>
<evidence type="ECO:0000256" key="1">
    <source>
        <dbReference type="SAM" id="MobiDB-lite"/>
    </source>
</evidence>
<keyword evidence="3" id="KW-1185">Reference proteome</keyword>
<dbReference type="Proteomes" id="UP001274830">
    <property type="component" value="Unassembled WGS sequence"/>
</dbReference>
<evidence type="ECO:0000313" key="2">
    <source>
        <dbReference type="EMBL" id="KAK3669876.1"/>
    </source>
</evidence>
<evidence type="ECO:0008006" key="4">
    <source>
        <dbReference type="Google" id="ProtNLM"/>
    </source>
</evidence>
<dbReference type="AlphaFoldDB" id="A0AAE0WF52"/>
<comment type="caution">
    <text evidence="2">The sequence shown here is derived from an EMBL/GenBank/DDBJ whole genome shotgun (WGS) entry which is preliminary data.</text>
</comment>
<feature type="compositionally biased region" description="Basic and acidic residues" evidence="1">
    <location>
        <begin position="319"/>
        <end position="338"/>
    </location>
</feature>
<organism evidence="2 3">
    <name type="scientific">Recurvomyces mirabilis</name>
    <dbReference type="NCBI Taxonomy" id="574656"/>
    <lineage>
        <taxon>Eukaryota</taxon>
        <taxon>Fungi</taxon>
        <taxon>Dikarya</taxon>
        <taxon>Ascomycota</taxon>
        <taxon>Pezizomycotina</taxon>
        <taxon>Dothideomycetes</taxon>
        <taxon>Dothideomycetidae</taxon>
        <taxon>Mycosphaerellales</taxon>
        <taxon>Teratosphaeriaceae</taxon>
        <taxon>Recurvomyces</taxon>
    </lineage>
</organism>
<feature type="region of interest" description="Disordered" evidence="1">
    <location>
        <begin position="315"/>
        <end position="338"/>
    </location>
</feature>
<gene>
    <name evidence="2" type="ORF">LTR78_010257</name>
</gene>
<proteinExistence type="predicted"/>
<sequence length="338" mass="38748">MVFTSPQQLTPQVSPFTQIEPLMTGQIGTSKYAAMDSYVNGCNGDVSVYGGTRHSRFYNRSLLCSRSPVFASMLASQGGHDVARHPTDDTYNMRSLWRFYLDVAMQALEYQVPILSSDALEQFLLTIRSVDDAQEYERAIVNLPLRLGSVLPQLKTRHALAMCEDGTLVDWTRTHPSDWHEYIDILVEAVTRPQQWIVNKDLHRWIWFEPDHAKQLLHMLAEHVRKQEAVPAIPRDLEGYCSGVAAESETDVEEVEENYAEQVVLSKHASVFEPLKRDGEHSEGRERVSMEDRFETVLETRAKWLSTSKYRVGGQLHSLNDREEKGLRTRPRARSERD</sequence>
<protein>
    <recommendedName>
        <fullName evidence="4">BTB domain-containing protein</fullName>
    </recommendedName>
</protein>
<name>A0AAE0WF52_9PEZI</name>